<dbReference type="GO" id="GO:0003677">
    <property type="term" value="F:DNA binding"/>
    <property type="evidence" value="ECO:0007669"/>
    <property type="project" value="InterPro"/>
</dbReference>
<gene>
    <name evidence="1" type="ORF">MAGMO_1847</name>
</gene>
<evidence type="ECO:0008006" key="2">
    <source>
        <dbReference type="Google" id="ProtNLM"/>
    </source>
</evidence>
<name>A0A1S7LHZ4_MAGMO</name>
<dbReference type="EMBL" id="LO017727">
    <property type="protein sequence ID" value="CRH06023.1"/>
    <property type="molecule type" value="Genomic_DNA"/>
</dbReference>
<dbReference type="Pfam" id="PF10387">
    <property type="entry name" value="DUF2442"/>
    <property type="match status" value="1"/>
</dbReference>
<dbReference type="AlphaFoldDB" id="A0A1S7LHZ4"/>
<sequence>MADHNEVFELHHIRLTKVKPFSATTIDAEWEDGYSAVVDLSSLMENPHFPGLRDPEVMAQVSVDDWGATIAWPGDMEWGADNLRYLAHTQTFFTWMKRHKLTNKSAAEALGVSTRAVAYYKSGERPIPKHIRLACRAIDMGLVA</sequence>
<accession>A0A1S7LHZ4</accession>
<proteinExistence type="predicted"/>
<dbReference type="SUPFAM" id="SSF47413">
    <property type="entry name" value="lambda repressor-like DNA-binding domains"/>
    <property type="match status" value="1"/>
</dbReference>
<dbReference type="Gene3D" id="3.30.2020.10">
    <property type="entry name" value="NE0471-like N-terminal domain"/>
    <property type="match status" value="1"/>
</dbReference>
<protein>
    <recommendedName>
        <fullName evidence="2">HTH cro/C1-type domain-containing protein</fullName>
    </recommendedName>
</protein>
<organism evidence="1">
    <name type="scientific">Magnetococcus massalia (strain MO-1)</name>
    <dbReference type="NCBI Taxonomy" id="451514"/>
    <lineage>
        <taxon>Bacteria</taxon>
        <taxon>Pseudomonadati</taxon>
        <taxon>Pseudomonadota</taxon>
        <taxon>Magnetococcia</taxon>
        <taxon>Magnetococcales</taxon>
        <taxon>Magnetococcaceae</taxon>
        <taxon>Magnetococcus</taxon>
    </lineage>
</organism>
<dbReference type="InterPro" id="IPR001387">
    <property type="entry name" value="Cro/C1-type_HTH"/>
</dbReference>
<dbReference type="InterPro" id="IPR036782">
    <property type="entry name" value="NE0471-like_N"/>
</dbReference>
<evidence type="ECO:0000313" key="1">
    <source>
        <dbReference type="EMBL" id="CRH06023.1"/>
    </source>
</evidence>
<dbReference type="InterPro" id="IPR010982">
    <property type="entry name" value="Lambda_DNA-bd_dom_sf"/>
</dbReference>
<reference evidence="1" key="1">
    <citation type="submission" date="2015-04" db="EMBL/GenBank/DDBJ databases">
        <authorList>
            <person name="Syromyatnikov M.Y."/>
            <person name="Popov V.N."/>
        </authorList>
    </citation>
    <scope>NUCLEOTIDE SEQUENCE</scope>
    <source>
        <strain evidence="1">MO-1</strain>
    </source>
</reference>
<dbReference type="InterPro" id="IPR018841">
    <property type="entry name" value="DUF2442"/>
</dbReference>
<dbReference type="Gene3D" id="1.10.260.40">
    <property type="entry name" value="lambda repressor-like DNA-binding domains"/>
    <property type="match status" value="1"/>
</dbReference>
<dbReference type="SUPFAM" id="SSF143880">
    <property type="entry name" value="NE0471 N-terminal domain-like"/>
    <property type="match status" value="1"/>
</dbReference>
<dbReference type="CDD" id="cd00093">
    <property type="entry name" value="HTH_XRE"/>
    <property type="match status" value="1"/>
</dbReference>